<evidence type="ECO:0000259" key="2">
    <source>
        <dbReference type="Pfam" id="PF00501"/>
    </source>
</evidence>
<dbReference type="EMBL" id="AP035768">
    <property type="protein sequence ID" value="BFO16912.1"/>
    <property type="molecule type" value="Genomic_DNA"/>
</dbReference>
<dbReference type="InterPro" id="IPR000873">
    <property type="entry name" value="AMP-dep_synth/lig_dom"/>
</dbReference>
<dbReference type="GO" id="GO:0016740">
    <property type="term" value="F:transferase activity"/>
    <property type="evidence" value="ECO:0007669"/>
    <property type="project" value="InterPro"/>
</dbReference>
<evidence type="ECO:0000256" key="1">
    <source>
        <dbReference type="SAM" id="MobiDB-lite"/>
    </source>
</evidence>
<reference evidence="4" key="2">
    <citation type="submission" date="2024-07" db="EMBL/GenBank/DDBJ databases">
        <title>Streptomyces haneummycinica sp. nov., a new antibiotic-producing actinobacterium isolated from marine sediment.</title>
        <authorList>
            <person name="Uemura M."/>
            <person name="Hamada M."/>
            <person name="Hirano S."/>
            <person name="Kobayashi K."/>
            <person name="Ohshiro T."/>
            <person name="Kobayashi T."/>
            <person name="Terahara T."/>
        </authorList>
    </citation>
    <scope>NUCLEOTIDE SEQUENCE</scope>
    <source>
        <strain evidence="4">KM77-8</strain>
    </source>
</reference>
<dbReference type="AlphaFoldDB" id="A0AAT9HHM1"/>
<dbReference type="InterPro" id="IPR042099">
    <property type="entry name" value="ANL_N_sf"/>
</dbReference>
<dbReference type="Gene3D" id="3.30.70.250">
    <property type="entry name" value="Malonyl-CoA ACP transacylase, ACP-binding"/>
    <property type="match status" value="1"/>
</dbReference>
<dbReference type="PANTHER" id="PTHR45527">
    <property type="entry name" value="NONRIBOSOMAL PEPTIDE SYNTHETASE"/>
    <property type="match status" value="1"/>
</dbReference>
<feature type="compositionally biased region" description="Low complexity" evidence="1">
    <location>
        <begin position="494"/>
        <end position="535"/>
    </location>
</feature>
<dbReference type="PROSITE" id="PS00455">
    <property type="entry name" value="AMP_BINDING"/>
    <property type="match status" value="1"/>
</dbReference>
<dbReference type="GO" id="GO:0047527">
    <property type="term" value="F:2,3-dihydroxybenzoate-serine ligase activity"/>
    <property type="evidence" value="ECO:0007669"/>
    <property type="project" value="TreeGrafter"/>
</dbReference>
<dbReference type="GO" id="GO:0005829">
    <property type="term" value="C:cytosol"/>
    <property type="evidence" value="ECO:0007669"/>
    <property type="project" value="TreeGrafter"/>
</dbReference>
<sequence>MKTENRVKSALVFPGMGPSAFAEVGRFMLVNPFARKLVAEADDVLGHSLFDRFQKAEGDYSVPAQIAFFVNCLALAQWAEEEKGIDPAYVTGPSFGGKATAVRSGALSFADGVRLTERFAHCLDEFFAGYPGQVATLSFARTPLAVLEEILAELTAQGEEYEITCVVDDDFRMLTLRADRLEWLEHRLRATGGLPLYVMRPPMHASAFSALRIKAAEEVVADLTFRNPTLPVVSDQDGTVLTTGEQIRDLLLDCCTRPVDWPTTLLAAPARRRHALRRGPGRSVRACRCGDRELHCRSRQSPARTAPQTPSRGGGLSPLTRLRGRPPPTGGSMIQQHSGGLHHRFLRGLALSADRPALRIGTETVTYRALHERALARAGSLVGAKTVGVLADKSVTAYEGILGALYAGATVVPLHPDFPAHRTRHMLELSGATVVVADERGRDILAGLGDDLPVTVATTTSGAPPAEPVEVGPDDTAYMLFTSGSTGRPKGFRSATAAPGTTSTSWTGATTSRPTTSSPRRSTSTSTAHCSTCSAPGATVPPSMSSHRPPISTSPSTWTGAGSPCGSPRPAPSPSYAVWASWRPARCPPCAGASSPVRRCAPTTPRPGRAPRPDRRWRTSTDRPS</sequence>
<dbReference type="InterPro" id="IPR049416">
    <property type="entry name" value="VinK-like_small"/>
</dbReference>
<dbReference type="GO" id="GO:0031177">
    <property type="term" value="F:phosphopantetheine binding"/>
    <property type="evidence" value="ECO:0007669"/>
    <property type="project" value="TreeGrafter"/>
</dbReference>
<dbReference type="GO" id="GO:0009239">
    <property type="term" value="P:enterobactin biosynthetic process"/>
    <property type="evidence" value="ECO:0007669"/>
    <property type="project" value="TreeGrafter"/>
</dbReference>
<reference evidence="4" key="1">
    <citation type="submission" date="2024-06" db="EMBL/GenBank/DDBJ databases">
        <authorList>
            <consortium name="consrtm"/>
            <person name="Uemura M."/>
            <person name="Terahara T."/>
        </authorList>
    </citation>
    <scope>NUCLEOTIDE SEQUENCE</scope>
    <source>
        <strain evidence="4">KM77-8</strain>
    </source>
</reference>
<dbReference type="InterPro" id="IPR020845">
    <property type="entry name" value="AMP-binding_CS"/>
</dbReference>
<dbReference type="SUPFAM" id="SSF56801">
    <property type="entry name" value="Acetyl-CoA synthetase-like"/>
    <property type="match status" value="1"/>
</dbReference>
<feature type="compositionally biased region" description="Polar residues" evidence="1">
    <location>
        <begin position="542"/>
        <end position="560"/>
    </location>
</feature>
<gene>
    <name evidence="4" type="ORF">SHKM778_33000</name>
</gene>
<dbReference type="PANTHER" id="PTHR45527:SF1">
    <property type="entry name" value="FATTY ACID SYNTHASE"/>
    <property type="match status" value="1"/>
</dbReference>
<name>A0AAT9HHM1_9ACTN</name>
<evidence type="ECO:0000313" key="4">
    <source>
        <dbReference type="EMBL" id="BFO16912.1"/>
    </source>
</evidence>
<dbReference type="GO" id="GO:0009366">
    <property type="term" value="C:enterobactin synthetase complex"/>
    <property type="evidence" value="ECO:0007669"/>
    <property type="project" value="TreeGrafter"/>
</dbReference>
<dbReference type="GO" id="GO:0043041">
    <property type="term" value="P:amino acid activation for nonribosomal peptide biosynthetic process"/>
    <property type="evidence" value="ECO:0007669"/>
    <property type="project" value="TreeGrafter"/>
</dbReference>
<feature type="region of interest" description="Disordered" evidence="1">
    <location>
        <begin position="588"/>
        <end position="625"/>
    </location>
</feature>
<dbReference type="Pfam" id="PF21124">
    <property type="entry name" value="VinK_C"/>
    <property type="match status" value="1"/>
</dbReference>
<feature type="region of interest" description="Disordered" evidence="1">
    <location>
        <begin position="483"/>
        <end position="574"/>
    </location>
</feature>
<dbReference type="SUPFAM" id="SSF52151">
    <property type="entry name" value="FabD/lysophospholipase-like"/>
    <property type="match status" value="1"/>
</dbReference>
<dbReference type="Gene3D" id="3.40.50.12780">
    <property type="entry name" value="N-terminal domain of ligase-like"/>
    <property type="match status" value="1"/>
</dbReference>
<dbReference type="Pfam" id="PF00501">
    <property type="entry name" value="AMP-binding"/>
    <property type="match status" value="1"/>
</dbReference>
<feature type="compositionally biased region" description="Polar residues" evidence="1">
    <location>
        <begin position="299"/>
        <end position="310"/>
    </location>
</feature>
<protein>
    <submittedName>
        <fullName evidence="4">Uncharacterized protein</fullName>
    </submittedName>
</protein>
<dbReference type="InterPro" id="IPR001227">
    <property type="entry name" value="Ac_transferase_dom_sf"/>
</dbReference>
<proteinExistence type="predicted"/>
<dbReference type="InterPro" id="IPR016035">
    <property type="entry name" value="Acyl_Trfase/lysoPLipase"/>
</dbReference>
<feature type="compositionally biased region" description="Basic and acidic residues" evidence="1">
    <location>
        <begin position="611"/>
        <end position="625"/>
    </location>
</feature>
<dbReference type="Gene3D" id="3.40.366.10">
    <property type="entry name" value="Malonyl-Coenzyme A Acyl Carrier Protein, domain 2"/>
    <property type="match status" value="1"/>
</dbReference>
<feature type="domain" description="AMP-dependent synthetase/ligase" evidence="2">
    <location>
        <begin position="353"/>
        <end position="491"/>
    </location>
</feature>
<accession>A0AAT9HHM1</accession>
<feature type="domain" description="Malonyl-CoA-[acyl-carrier-protein] transacylase small" evidence="3">
    <location>
        <begin position="138"/>
        <end position="199"/>
    </location>
</feature>
<feature type="region of interest" description="Disordered" evidence="1">
    <location>
        <begin position="296"/>
        <end position="337"/>
    </location>
</feature>
<evidence type="ECO:0000259" key="3">
    <source>
        <dbReference type="Pfam" id="PF21124"/>
    </source>
</evidence>
<organism evidence="4">
    <name type="scientific">Streptomyces haneummycinicus</name>
    <dbReference type="NCBI Taxonomy" id="3074435"/>
    <lineage>
        <taxon>Bacteria</taxon>
        <taxon>Bacillati</taxon>
        <taxon>Actinomycetota</taxon>
        <taxon>Actinomycetes</taxon>
        <taxon>Kitasatosporales</taxon>
        <taxon>Streptomycetaceae</taxon>
        <taxon>Streptomyces</taxon>
    </lineage>
</organism>